<dbReference type="PROSITE" id="PS51186">
    <property type="entry name" value="GNAT"/>
    <property type="match status" value="1"/>
</dbReference>
<name>A0AA97D8R0_9FIRM</name>
<reference evidence="2 3" key="1">
    <citation type="submission" date="2024-06" db="EMBL/GenBank/DDBJ databases">
        <title>Caproicibacterium argilliputei sp. nov, a novel caproic acid producing anaerobic bacterium isolated from pit mud.</title>
        <authorList>
            <person name="Xia S."/>
        </authorList>
    </citation>
    <scope>NUCLEOTIDE SEQUENCE [LARGE SCALE GENOMIC DNA]</scope>
    <source>
        <strain evidence="2 3">ZCY20-5</strain>
    </source>
</reference>
<dbReference type="EMBL" id="CP135996">
    <property type="protein sequence ID" value="WOC32630.1"/>
    <property type="molecule type" value="Genomic_DNA"/>
</dbReference>
<dbReference type="InterPro" id="IPR016181">
    <property type="entry name" value="Acyl_CoA_acyltransferase"/>
</dbReference>
<dbReference type="Gene3D" id="3.40.630.30">
    <property type="match status" value="1"/>
</dbReference>
<dbReference type="CDD" id="cd04301">
    <property type="entry name" value="NAT_SF"/>
    <property type="match status" value="1"/>
</dbReference>
<dbReference type="PANTHER" id="PTHR43233">
    <property type="entry name" value="FAMILY N-ACETYLTRANSFERASE, PUTATIVE (AFU_ORTHOLOGUE AFUA_6G03350)-RELATED"/>
    <property type="match status" value="1"/>
</dbReference>
<gene>
    <name evidence="2" type="ORF">PXC00_01800</name>
</gene>
<protein>
    <submittedName>
        <fullName evidence="2">GNAT family N-acetyltransferase</fullName>
    </submittedName>
</protein>
<keyword evidence="3" id="KW-1185">Reference proteome</keyword>
<accession>A0AA97D8R0</accession>
<sequence>MKITYTENDLRVEEYESLRAQVQWKPFTRRQSAAALQNSLYVLCARTETGEPVGMGRIVGDGATICYVQDLVVVPACRCRHIGTELIHRLRAYVRTLVTGGETMRLCLMCALGREGFYENCGFLTRPTPELGPGMISWLQAEHT</sequence>
<feature type="domain" description="N-acetyltransferase" evidence="1">
    <location>
        <begin position="1"/>
        <end position="142"/>
    </location>
</feature>
<evidence type="ECO:0000313" key="2">
    <source>
        <dbReference type="EMBL" id="WOC32630.1"/>
    </source>
</evidence>
<dbReference type="PANTHER" id="PTHR43233:SF1">
    <property type="entry name" value="FAMILY N-ACETYLTRANSFERASE, PUTATIVE (AFU_ORTHOLOGUE AFUA_6G03350)-RELATED"/>
    <property type="match status" value="1"/>
</dbReference>
<dbReference type="InterPro" id="IPR053144">
    <property type="entry name" value="Acetyltransferase_Butenolide"/>
</dbReference>
<dbReference type="AlphaFoldDB" id="A0AA97D8R0"/>
<dbReference type="RefSeq" id="WP_275844511.1">
    <property type="nucleotide sequence ID" value="NZ_CP135996.1"/>
</dbReference>
<dbReference type="Pfam" id="PF00583">
    <property type="entry name" value="Acetyltransf_1"/>
    <property type="match status" value="1"/>
</dbReference>
<reference evidence="3" key="2">
    <citation type="submission" date="2024-06" db="EMBL/GenBank/DDBJ databases">
        <title>Caproicibacterium argilliputei sp. nov, a novel caproic acid producing anaerobic bacterium isolated from pit mud.</title>
        <authorList>
            <person name="Zeng C."/>
        </authorList>
    </citation>
    <scope>NUCLEOTIDE SEQUENCE [LARGE SCALE GENOMIC DNA]</scope>
    <source>
        <strain evidence="3">ZCY20-5</strain>
    </source>
</reference>
<evidence type="ECO:0000313" key="3">
    <source>
        <dbReference type="Proteomes" id="UP001300604"/>
    </source>
</evidence>
<proteinExistence type="predicted"/>
<reference evidence="3" key="3">
    <citation type="submission" date="2024-06" db="EMBL/GenBank/DDBJ databases">
        <authorList>
            <person name="Zeng C."/>
        </authorList>
    </citation>
    <scope>NUCLEOTIDE SEQUENCE [LARGE SCALE GENOMIC DNA]</scope>
    <source>
        <strain evidence="3">ZCY20-5</strain>
    </source>
</reference>
<dbReference type="InterPro" id="IPR000182">
    <property type="entry name" value="GNAT_dom"/>
</dbReference>
<evidence type="ECO:0000259" key="1">
    <source>
        <dbReference type="PROSITE" id="PS51186"/>
    </source>
</evidence>
<dbReference type="Proteomes" id="UP001300604">
    <property type="component" value="Chromosome"/>
</dbReference>
<dbReference type="GO" id="GO:0016747">
    <property type="term" value="F:acyltransferase activity, transferring groups other than amino-acyl groups"/>
    <property type="evidence" value="ECO:0007669"/>
    <property type="project" value="InterPro"/>
</dbReference>
<dbReference type="SUPFAM" id="SSF55729">
    <property type="entry name" value="Acyl-CoA N-acyltransferases (Nat)"/>
    <property type="match status" value="1"/>
</dbReference>
<dbReference type="KEGG" id="carl:PXC00_01800"/>
<organism evidence="2 3">
    <name type="scientific">Caproicibacterium argilliputei</name>
    <dbReference type="NCBI Taxonomy" id="3030016"/>
    <lineage>
        <taxon>Bacteria</taxon>
        <taxon>Bacillati</taxon>
        <taxon>Bacillota</taxon>
        <taxon>Clostridia</taxon>
        <taxon>Eubacteriales</taxon>
        <taxon>Oscillospiraceae</taxon>
        <taxon>Caproicibacterium</taxon>
    </lineage>
</organism>